<evidence type="ECO:0000313" key="1">
    <source>
        <dbReference type="EMBL" id="GAI56103.1"/>
    </source>
</evidence>
<feature type="non-terminal residue" evidence="1">
    <location>
        <position position="1"/>
    </location>
</feature>
<reference evidence="1" key="1">
    <citation type="journal article" date="2014" name="Front. Microbiol.">
        <title>High frequency of phylogenetically diverse reductive dehalogenase-homologous genes in deep subseafloor sedimentary metagenomes.</title>
        <authorList>
            <person name="Kawai M."/>
            <person name="Futagami T."/>
            <person name="Toyoda A."/>
            <person name="Takaki Y."/>
            <person name="Nishi S."/>
            <person name="Hori S."/>
            <person name="Arai W."/>
            <person name="Tsubouchi T."/>
            <person name="Morono Y."/>
            <person name="Uchiyama I."/>
            <person name="Ito T."/>
            <person name="Fujiyama A."/>
            <person name="Inagaki F."/>
            <person name="Takami H."/>
        </authorList>
    </citation>
    <scope>NUCLEOTIDE SEQUENCE</scope>
    <source>
        <strain evidence="1">Expedition CK06-06</strain>
    </source>
</reference>
<organism evidence="1">
    <name type="scientific">marine sediment metagenome</name>
    <dbReference type="NCBI Taxonomy" id="412755"/>
    <lineage>
        <taxon>unclassified sequences</taxon>
        <taxon>metagenomes</taxon>
        <taxon>ecological metagenomes</taxon>
    </lineage>
</organism>
<sequence>LEDWTQTLDSEESTRAQVITSFYEGEEHMQRMEAERIVYKLYIGLLGRAPGRLDLEYWAGRVRSGVSERDIISEFIYTYGL</sequence>
<proteinExistence type="predicted"/>
<comment type="caution">
    <text evidence="1">The sequence shown here is derived from an EMBL/GenBank/DDBJ whole genome shotgun (WGS) entry which is preliminary data.</text>
</comment>
<gene>
    <name evidence="1" type="ORF">S06H3_58616</name>
</gene>
<protein>
    <submittedName>
        <fullName evidence="1">Uncharacterized protein</fullName>
    </submittedName>
</protein>
<dbReference type="EMBL" id="BARV01037967">
    <property type="protein sequence ID" value="GAI56103.1"/>
    <property type="molecule type" value="Genomic_DNA"/>
</dbReference>
<name>X1PJT8_9ZZZZ</name>
<accession>X1PJT8</accession>
<dbReference type="AlphaFoldDB" id="X1PJT8"/>